<dbReference type="InterPro" id="IPR011009">
    <property type="entry name" value="Kinase-like_dom_sf"/>
</dbReference>
<dbReference type="InterPro" id="IPR051334">
    <property type="entry name" value="SRPK"/>
</dbReference>
<dbReference type="SUPFAM" id="SSF56112">
    <property type="entry name" value="Protein kinase-like (PK-like)"/>
    <property type="match status" value="1"/>
</dbReference>
<keyword evidence="3" id="KW-0808">Transferase</keyword>
<evidence type="ECO:0000256" key="9">
    <source>
        <dbReference type="SAM" id="MobiDB-lite"/>
    </source>
</evidence>
<organism evidence="11 12">
    <name type="scientific">Apiospora aurea</name>
    <dbReference type="NCBI Taxonomy" id="335848"/>
    <lineage>
        <taxon>Eukaryota</taxon>
        <taxon>Fungi</taxon>
        <taxon>Dikarya</taxon>
        <taxon>Ascomycota</taxon>
        <taxon>Pezizomycotina</taxon>
        <taxon>Sordariomycetes</taxon>
        <taxon>Xylariomycetidae</taxon>
        <taxon>Amphisphaeriales</taxon>
        <taxon>Apiosporaceae</taxon>
        <taxon>Apiospora</taxon>
    </lineage>
</organism>
<proteinExistence type="predicted"/>
<evidence type="ECO:0000256" key="4">
    <source>
        <dbReference type="ARBA" id="ARBA00022741"/>
    </source>
</evidence>
<evidence type="ECO:0000313" key="12">
    <source>
        <dbReference type="Proteomes" id="UP001391051"/>
    </source>
</evidence>
<evidence type="ECO:0000313" key="11">
    <source>
        <dbReference type="EMBL" id="KAK7936650.1"/>
    </source>
</evidence>
<name>A0ABR1PRK1_9PEZI</name>
<dbReference type="GeneID" id="92084372"/>
<feature type="region of interest" description="Disordered" evidence="9">
    <location>
        <begin position="228"/>
        <end position="258"/>
    </location>
</feature>
<keyword evidence="4" id="KW-0547">Nucleotide-binding</keyword>
<comment type="catalytic activity">
    <reaction evidence="7">
        <text>L-threonyl-[protein] + ATP = O-phospho-L-threonyl-[protein] + ADP + H(+)</text>
        <dbReference type="Rhea" id="RHEA:46608"/>
        <dbReference type="Rhea" id="RHEA-COMP:11060"/>
        <dbReference type="Rhea" id="RHEA-COMP:11605"/>
        <dbReference type="ChEBI" id="CHEBI:15378"/>
        <dbReference type="ChEBI" id="CHEBI:30013"/>
        <dbReference type="ChEBI" id="CHEBI:30616"/>
        <dbReference type="ChEBI" id="CHEBI:61977"/>
        <dbReference type="ChEBI" id="CHEBI:456216"/>
        <dbReference type="EC" id="2.7.11.1"/>
    </reaction>
</comment>
<reference evidence="11 12" key="1">
    <citation type="submission" date="2023-01" db="EMBL/GenBank/DDBJ databases">
        <title>Analysis of 21 Apiospora genomes using comparative genomics revels a genus with tremendous synthesis potential of carbohydrate active enzymes and secondary metabolites.</title>
        <authorList>
            <person name="Sorensen T."/>
        </authorList>
    </citation>
    <scope>NUCLEOTIDE SEQUENCE [LARGE SCALE GENOMIC DNA]</scope>
    <source>
        <strain evidence="11 12">CBS 24483</strain>
    </source>
</reference>
<dbReference type="InterPro" id="IPR000719">
    <property type="entry name" value="Prot_kinase_dom"/>
</dbReference>
<dbReference type="PROSITE" id="PS50011">
    <property type="entry name" value="PROTEIN_KINASE_DOM"/>
    <property type="match status" value="1"/>
</dbReference>
<evidence type="ECO:0000256" key="8">
    <source>
        <dbReference type="ARBA" id="ARBA00048679"/>
    </source>
</evidence>
<feature type="compositionally biased region" description="Acidic residues" evidence="9">
    <location>
        <begin position="456"/>
        <end position="467"/>
    </location>
</feature>
<protein>
    <recommendedName>
        <fullName evidence="1">non-specific serine/threonine protein kinase</fullName>
        <ecNumber evidence="1">2.7.11.1</ecNumber>
    </recommendedName>
</protein>
<keyword evidence="5" id="KW-0418">Kinase</keyword>
<keyword evidence="12" id="KW-1185">Reference proteome</keyword>
<dbReference type="Gene3D" id="1.10.510.10">
    <property type="entry name" value="Transferase(Phosphotransferase) domain 1"/>
    <property type="match status" value="2"/>
</dbReference>
<keyword evidence="6" id="KW-0067">ATP-binding</keyword>
<evidence type="ECO:0000256" key="3">
    <source>
        <dbReference type="ARBA" id="ARBA00022679"/>
    </source>
</evidence>
<evidence type="ECO:0000256" key="7">
    <source>
        <dbReference type="ARBA" id="ARBA00047899"/>
    </source>
</evidence>
<feature type="region of interest" description="Disordered" evidence="9">
    <location>
        <begin position="444"/>
        <end position="468"/>
    </location>
</feature>
<dbReference type="Proteomes" id="UP001391051">
    <property type="component" value="Unassembled WGS sequence"/>
</dbReference>
<evidence type="ECO:0000256" key="6">
    <source>
        <dbReference type="ARBA" id="ARBA00022840"/>
    </source>
</evidence>
<evidence type="ECO:0000259" key="10">
    <source>
        <dbReference type="PROSITE" id="PS50011"/>
    </source>
</evidence>
<gene>
    <name evidence="11" type="ORF">PG986_015088</name>
</gene>
<dbReference type="EC" id="2.7.11.1" evidence="1"/>
<dbReference type="PANTHER" id="PTHR47634">
    <property type="entry name" value="PROTEIN KINASE DOMAIN-CONTAINING PROTEIN-RELATED"/>
    <property type="match status" value="1"/>
</dbReference>
<comment type="caution">
    <text evidence="11">The sequence shown here is derived from an EMBL/GenBank/DDBJ whole genome shotgun (WGS) entry which is preliminary data.</text>
</comment>
<feature type="domain" description="Protein kinase" evidence="10">
    <location>
        <begin position="38"/>
        <end position="521"/>
    </location>
</feature>
<dbReference type="EMBL" id="JAQQWE010000011">
    <property type="protein sequence ID" value="KAK7936650.1"/>
    <property type="molecule type" value="Genomic_DNA"/>
</dbReference>
<evidence type="ECO:0000256" key="2">
    <source>
        <dbReference type="ARBA" id="ARBA00022527"/>
    </source>
</evidence>
<dbReference type="RefSeq" id="XP_066692399.1">
    <property type="nucleotide sequence ID" value="XM_066851310.1"/>
</dbReference>
<dbReference type="Gene3D" id="3.30.200.20">
    <property type="entry name" value="Phosphorylase Kinase, domain 1"/>
    <property type="match status" value="1"/>
</dbReference>
<comment type="catalytic activity">
    <reaction evidence="8">
        <text>L-seryl-[protein] + ATP = O-phospho-L-seryl-[protein] + ADP + H(+)</text>
        <dbReference type="Rhea" id="RHEA:17989"/>
        <dbReference type="Rhea" id="RHEA-COMP:9863"/>
        <dbReference type="Rhea" id="RHEA-COMP:11604"/>
        <dbReference type="ChEBI" id="CHEBI:15378"/>
        <dbReference type="ChEBI" id="CHEBI:29999"/>
        <dbReference type="ChEBI" id="CHEBI:30616"/>
        <dbReference type="ChEBI" id="CHEBI:83421"/>
        <dbReference type="ChEBI" id="CHEBI:456216"/>
        <dbReference type="EC" id="2.7.11.1"/>
    </reaction>
</comment>
<sequence>MAEAKTYLNSRFKGEHADDYAAGGFHPVYLGDVLDGRYQVFRKLGKGSQCTVWLARDRSAPTRLFRALKVYSARSSKDMQNPVDSLERMPSHPGEKHVELPFDSFIIQGPRGKHLCTVVEPLGYPIVELEDEAYDKRAENGGGQGEVPGDPWSVVFAKRACRQALLALDYLHKHRIAHRDIAGRNFCFALQYDLSAFDENEVMKSVWPEETKPEEEVGRDQVGISAITTKAKSDELPDSDLESSPDSSDDGKPPSQWKMDWDECERRIADQWDACEPGDATAVPLSDAWNKANFWNSREDIELLQRKDGNPLGPDEIRYTVAPTRLETGFNLGHVTDPERTQTFRLVLTDLGFACPFSECGKRPMPTVVDYMAPESLLGLPDVPGASDIFSLGLWFWEVVMLRGLVVDAGFQQPRGRVLQYLARRLGPVPASLRARWGRPDADRFVDADSGRPLDTPEEDEEEYGDDDFPRGGIWYHARKRRPLDMSDEDMGAFVHLIQQMLRWEPDRRPSTDELLQDKWFSGI</sequence>
<accession>A0ABR1PRK1</accession>
<dbReference type="SMART" id="SM00220">
    <property type="entry name" value="S_TKc"/>
    <property type="match status" value="1"/>
</dbReference>
<evidence type="ECO:0000256" key="1">
    <source>
        <dbReference type="ARBA" id="ARBA00012513"/>
    </source>
</evidence>
<keyword evidence="2" id="KW-0723">Serine/threonine-protein kinase</keyword>
<evidence type="ECO:0000256" key="5">
    <source>
        <dbReference type="ARBA" id="ARBA00022777"/>
    </source>
</evidence>
<dbReference type="PANTHER" id="PTHR47634:SF9">
    <property type="entry name" value="PROTEIN KINASE DOMAIN-CONTAINING PROTEIN-RELATED"/>
    <property type="match status" value="1"/>
</dbReference>